<organism evidence="1 2">
    <name type="scientific">Caballeronia ptereochthonis</name>
    <dbReference type="NCBI Taxonomy" id="1777144"/>
    <lineage>
        <taxon>Bacteria</taxon>
        <taxon>Pseudomonadati</taxon>
        <taxon>Pseudomonadota</taxon>
        <taxon>Betaproteobacteria</taxon>
        <taxon>Burkholderiales</taxon>
        <taxon>Burkholderiaceae</taxon>
        <taxon>Caballeronia</taxon>
    </lineage>
</organism>
<evidence type="ECO:0000313" key="1">
    <source>
        <dbReference type="EMBL" id="SAK57645.1"/>
    </source>
</evidence>
<comment type="caution">
    <text evidence="1">The sequence shown here is derived from an EMBL/GenBank/DDBJ whole genome shotgun (WGS) entry which is preliminary data.</text>
</comment>
<dbReference type="Proteomes" id="UP000054978">
    <property type="component" value="Unassembled WGS sequence"/>
</dbReference>
<reference evidence="1" key="1">
    <citation type="submission" date="2016-01" db="EMBL/GenBank/DDBJ databases">
        <authorList>
            <person name="Peeters C."/>
        </authorList>
    </citation>
    <scope>NUCLEOTIDE SEQUENCE [LARGE SCALE GENOMIC DNA]</scope>
    <source>
        <strain evidence="1">LMG 29326</strain>
    </source>
</reference>
<protein>
    <submittedName>
        <fullName evidence="1">Uncharacterized protein</fullName>
    </submittedName>
</protein>
<proteinExistence type="predicted"/>
<accession>A0A158AIT4</accession>
<dbReference type="RefSeq" id="WP_087044626.1">
    <property type="nucleotide sequence ID" value="NZ_FCOB02000007.1"/>
</dbReference>
<name>A0A158AIT4_9BURK</name>
<evidence type="ECO:0000313" key="2">
    <source>
        <dbReference type="Proteomes" id="UP000054978"/>
    </source>
</evidence>
<gene>
    <name evidence="1" type="ORF">AWB83_01901</name>
</gene>
<keyword evidence="2" id="KW-1185">Reference proteome</keyword>
<dbReference type="AlphaFoldDB" id="A0A158AIT4"/>
<dbReference type="EMBL" id="FCOB02000007">
    <property type="protein sequence ID" value="SAK57645.1"/>
    <property type="molecule type" value="Genomic_DNA"/>
</dbReference>
<sequence length="63" mass="6690">MENSGDADVQELQQNCAEAYALARAACESARTKAELDLAAGKQQDAFKVYRSAVAAREALTGI</sequence>